<keyword evidence="2" id="KW-1185">Reference proteome</keyword>
<sequence>MRGFVIAIGVAALAAGVVVLRKDAPGGIGRVWELVGPADQGRVDFAHLARRPGRNDALVCPAAFCAAPVDLIPPRYAATADELLATLRSLILANPDARLAASSADELRDRYVVRTPLMRFPDTVEAVALPAGEGGATLAIYSRSLVGSSDFGVNLKRVKGWLADPRLVKLQAAD</sequence>
<dbReference type="AlphaFoldDB" id="A0A917MJR3"/>
<dbReference type="Pfam" id="PF07386">
    <property type="entry name" value="DUF1499"/>
    <property type="match status" value="1"/>
</dbReference>
<dbReference type="EMBL" id="BMES01000002">
    <property type="protein sequence ID" value="GGH28377.1"/>
    <property type="molecule type" value="Genomic_DNA"/>
</dbReference>
<proteinExistence type="predicted"/>
<comment type="caution">
    <text evidence="1">The sequence shown here is derived from an EMBL/GenBank/DDBJ whole genome shotgun (WGS) entry which is preliminary data.</text>
</comment>
<evidence type="ECO:0000313" key="1">
    <source>
        <dbReference type="EMBL" id="GGH28377.1"/>
    </source>
</evidence>
<dbReference type="InterPro" id="IPR010865">
    <property type="entry name" value="DUF1499"/>
</dbReference>
<organism evidence="1 2">
    <name type="scientific">Alsobacter metallidurans</name>
    <dbReference type="NCBI Taxonomy" id="340221"/>
    <lineage>
        <taxon>Bacteria</taxon>
        <taxon>Pseudomonadati</taxon>
        <taxon>Pseudomonadota</taxon>
        <taxon>Alphaproteobacteria</taxon>
        <taxon>Hyphomicrobiales</taxon>
        <taxon>Alsobacteraceae</taxon>
        <taxon>Alsobacter</taxon>
    </lineage>
</organism>
<reference evidence="1" key="2">
    <citation type="submission" date="2020-09" db="EMBL/GenBank/DDBJ databases">
        <authorList>
            <person name="Sun Q."/>
            <person name="Zhou Y."/>
        </authorList>
    </citation>
    <scope>NUCLEOTIDE SEQUENCE</scope>
    <source>
        <strain evidence="1">CGMCC 1.12214</strain>
    </source>
</reference>
<dbReference type="Proteomes" id="UP000603912">
    <property type="component" value="Unassembled WGS sequence"/>
</dbReference>
<protein>
    <recommendedName>
        <fullName evidence="3">DUF1499 domain-containing protein</fullName>
    </recommendedName>
</protein>
<name>A0A917MJR3_9HYPH</name>
<dbReference type="RefSeq" id="WP_188519209.1">
    <property type="nucleotide sequence ID" value="NZ_BMES01000002.1"/>
</dbReference>
<reference evidence="1" key="1">
    <citation type="journal article" date="2014" name="Int. J. Syst. Evol. Microbiol.">
        <title>Complete genome sequence of Corynebacterium casei LMG S-19264T (=DSM 44701T), isolated from a smear-ripened cheese.</title>
        <authorList>
            <consortium name="US DOE Joint Genome Institute (JGI-PGF)"/>
            <person name="Walter F."/>
            <person name="Albersmeier A."/>
            <person name="Kalinowski J."/>
            <person name="Ruckert C."/>
        </authorList>
    </citation>
    <scope>NUCLEOTIDE SEQUENCE</scope>
    <source>
        <strain evidence="1">CGMCC 1.12214</strain>
    </source>
</reference>
<evidence type="ECO:0008006" key="3">
    <source>
        <dbReference type="Google" id="ProtNLM"/>
    </source>
</evidence>
<gene>
    <name evidence="1" type="ORF">GCM10007036_37540</name>
</gene>
<accession>A0A917MJR3</accession>
<evidence type="ECO:0000313" key="2">
    <source>
        <dbReference type="Proteomes" id="UP000603912"/>
    </source>
</evidence>